<dbReference type="EMBL" id="WTPW01000458">
    <property type="protein sequence ID" value="KAF0509224.1"/>
    <property type="molecule type" value="Genomic_DNA"/>
</dbReference>
<keyword evidence="4" id="KW-1185">Reference proteome</keyword>
<reference evidence="3 4" key="1">
    <citation type="journal article" date="2019" name="Environ. Microbiol.">
        <title>At the nexus of three kingdoms: the genome of the mycorrhizal fungus Gigaspora margarita provides insights into plant, endobacterial and fungal interactions.</title>
        <authorList>
            <person name="Venice F."/>
            <person name="Ghignone S."/>
            <person name="Salvioli di Fossalunga A."/>
            <person name="Amselem J."/>
            <person name="Novero M."/>
            <person name="Xianan X."/>
            <person name="Sedzielewska Toro K."/>
            <person name="Morin E."/>
            <person name="Lipzen A."/>
            <person name="Grigoriev I.V."/>
            <person name="Henrissat B."/>
            <person name="Martin F.M."/>
            <person name="Bonfante P."/>
        </authorList>
    </citation>
    <scope>NUCLEOTIDE SEQUENCE [LARGE SCALE GENOMIC DNA]</scope>
    <source>
        <strain evidence="3 4">BEG34</strain>
    </source>
</reference>
<dbReference type="Gene3D" id="2.40.160.120">
    <property type="match status" value="1"/>
</dbReference>
<dbReference type="SUPFAM" id="SSF144000">
    <property type="entry name" value="Oxysterol-binding protein-like"/>
    <property type="match status" value="1"/>
</dbReference>
<evidence type="ECO:0000313" key="3">
    <source>
        <dbReference type="EMBL" id="KAF0509224.1"/>
    </source>
</evidence>
<dbReference type="InterPro" id="IPR018494">
    <property type="entry name" value="Oxysterol-bd_CS"/>
</dbReference>
<comment type="caution">
    <text evidence="3">The sequence shown here is derived from an EMBL/GenBank/DDBJ whole genome shotgun (WGS) entry which is preliminary data.</text>
</comment>
<dbReference type="PANTHER" id="PTHR10972:SF212">
    <property type="entry name" value="OXYSTEROL-BINDING PROTEIN-LIKE PROTEIN 1"/>
    <property type="match status" value="1"/>
</dbReference>
<dbReference type="InterPro" id="IPR000648">
    <property type="entry name" value="Oxysterol-bd"/>
</dbReference>
<dbReference type="AlphaFoldDB" id="A0A8H4AL98"/>
<dbReference type="Proteomes" id="UP000439903">
    <property type="component" value="Unassembled WGS sequence"/>
</dbReference>
<dbReference type="GO" id="GO:0005829">
    <property type="term" value="C:cytosol"/>
    <property type="evidence" value="ECO:0007669"/>
    <property type="project" value="TreeGrafter"/>
</dbReference>
<comment type="similarity">
    <text evidence="1 2">Belongs to the OSBP family.</text>
</comment>
<dbReference type="GO" id="GO:0032934">
    <property type="term" value="F:sterol binding"/>
    <property type="evidence" value="ECO:0007669"/>
    <property type="project" value="TreeGrafter"/>
</dbReference>
<accession>A0A8H4AL98</accession>
<dbReference type="OrthoDB" id="14833at2759"/>
<gene>
    <name evidence="3" type="ORF">F8M41_018600</name>
</gene>
<evidence type="ECO:0000256" key="2">
    <source>
        <dbReference type="RuleBase" id="RU003844"/>
    </source>
</evidence>
<organism evidence="3 4">
    <name type="scientific">Gigaspora margarita</name>
    <dbReference type="NCBI Taxonomy" id="4874"/>
    <lineage>
        <taxon>Eukaryota</taxon>
        <taxon>Fungi</taxon>
        <taxon>Fungi incertae sedis</taxon>
        <taxon>Mucoromycota</taxon>
        <taxon>Glomeromycotina</taxon>
        <taxon>Glomeromycetes</taxon>
        <taxon>Diversisporales</taxon>
        <taxon>Gigasporaceae</taxon>
        <taxon>Gigaspora</taxon>
    </lineage>
</organism>
<proteinExistence type="inferred from homology"/>
<dbReference type="PROSITE" id="PS01013">
    <property type="entry name" value="OSBP"/>
    <property type="match status" value="1"/>
</dbReference>
<name>A0A8H4AL98_GIGMA</name>
<sequence length="467" mass="53126">MPDSAISINSDTDSEISYKKHNSLKDDTLTISTTISTAESSSYADDNDNSFEDLDRLIHERHIKVTNCEAHFEDSEPDQSKLRTLLSLLKNLIGVKDIVSLRISLPSQLLEPIGNLEYWNYNDRPDFLACIDDSDDPLERMFATIRWWYSKDLKFVKGKLIKPYNSILGEQFICHWNVAAPKFDKNGHFINNDETSSKNYLVTCLNEQISHHPPVSAFHYNCEETGVSAYGIDHISAKFTGTTVKIGPGDQNKGVYINLAKRDNEEYLLSHPVASVQGWLKVSLYITVGECCIVTCPKTKLKAILEYKDERWIGKPKFAIEGKIFRYDPNNDDIKKLKSVDDKDVVAEINGTWRGQVHAKRLDNKKTNLIVDLSELAPVPKIVKPIAKQGPLESRRVWRSVSAALFQKDYSKATKEKVAIEDRQRQLAAEAKARKEEFDPVYFKLPVTDGRPELKDKAYQVLQNVNL</sequence>
<evidence type="ECO:0000313" key="4">
    <source>
        <dbReference type="Proteomes" id="UP000439903"/>
    </source>
</evidence>
<dbReference type="InterPro" id="IPR037239">
    <property type="entry name" value="OSBP_sf"/>
</dbReference>
<dbReference type="Pfam" id="PF01237">
    <property type="entry name" value="Oxysterol_BP"/>
    <property type="match status" value="1"/>
</dbReference>
<protein>
    <submittedName>
        <fullName evidence="3">Oxysterol-binding protein</fullName>
    </submittedName>
</protein>
<evidence type="ECO:0000256" key="1">
    <source>
        <dbReference type="ARBA" id="ARBA00008842"/>
    </source>
</evidence>
<dbReference type="PANTHER" id="PTHR10972">
    <property type="entry name" value="OXYSTEROL-BINDING PROTEIN-RELATED"/>
    <property type="match status" value="1"/>
</dbReference>
<dbReference type="Gene3D" id="3.30.70.3490">
    <property type="match status" value="1"/>
</dbReference>
<dbReference type="GO" id="GO:0016020">
    <property type="term" value="C:membrane"/>
    <property type="evidence" value="ECO:0007669"/>
    <property type="project" value="TreeGrafter"/>
</dbReference>